<evidence type="ECO:0000256" key="1">
    <source>
        <dbReference type="SAM" id="MobiDB-lite"/>
    </source>
</evidence>
<dbReference type="Proteomes" id="UP000000763">
    <property type="component" value="Chromosome 8"/>
</dbReference>
<protein>
    <submittedName>
        <fullName evidence="3">Uncharacterized protein</fullName>
    </submittedName>
</protein>
<evidence type="ECO:0000313" key="4">
    <source>
        <dbReference type="Proteomes" id="UP000000763"/>
    </source>
</evidence>
<dbReference type="EMBL" id="AP005500">
    <property type="protein sequence ID" value="BAC92548.1"/>
    <property type="molecule type" value="Genomic_DNA"/>
</dbReference>
<feature type="compositionally biased region" description="Basic residues" evidence="1">
    <location>
        <begin position="42"/>
        <end position="54"/>
    </location>
</feature>
<gene>
    <name evidence="3" type="primary">P0451H06.129</name>
    <name evidence="2" type="ORF">OSJNBa0019N02.107</name>
</gene>
<reference evidence="3" key="1">
    <citation type="journal article" date="2004" name="Plant Cell">
        <title>Composition and structure of the centromeric region of rice chromosome 8.</title>
        <authorList>
            <person name="Wu J."/>
            <person name="Yamagata H."/>
            <person name="Hayashi-Tsugane M."/>
            <person name="Hijishita S."/>
            <person name="Fujisawa M."/>
            <person name="Shibata M."/>
            <person name="Itoh Y."/>
            <person name="Nakamura M."/>
            <person name="Sakaguchi M."/>
            <person name="Yoshihara R."/>
            <person name="Kobayashi H."/>
            <person name="Itoh K."/>
            <person name="Karasawa W."/>
            <person name="Yamamoto M."/>
            <person name="Saji S."/>
            <person name="Katagiri S."/>
            <person name="Kanamori H."/>
            <person name="Namiki N."/>
            <person name="Katayose Y."/>
            <person name="Matsumoto T."/>
            <person name="Sasaki T."/>
        </authorList>
    </citation>
    <scope>NUCLEOTIDE SEQUENCE</scope>
</reference>
<dbReference type="AlphaFoldDB" id="Q6Z039"/>
<evidence type="ECO:0000313" key="3">
    <source>
        <dbReference type="EMBL" id="BAC92548.1"/>
    </source>
</evidence>
<reference evidence="4" key="2">
    <citation type="journal article" date="2005" name="Nature">
        <title>The map-based sequence of the rice genome.</title>
        <authorList>
            <consortium name="International rice genome sequencing project (IRGSP)"/>
            <person name="Matsumoto T."/>
            <person name="Wu J."/>
            <person name="Kanamori H."/>
            <person name="Katayose Y."/>
            <person name="Fujisawa M."/>
            <person name="Namiki N."/>
            <person name="Mizuno H."/>
            <person name="Yamamoto K."/>
            <person name="Antonio B.A."/>
            <person name="Baba T."/>
            <person name="Sakata K."/>
            <person name="Nagamura Y."/>
            <person name="Aoki H."/>
            <person name="Arikawa K."/>
            <person name="Arita K."/>
            <person name="Bito T."/>
            <person name="Chiden Y."/>
            <person name="Fujitsuka N."/>
            <person name="Fukunaka R."/>
            <person name="Hamada M."/>
            <person name="Harada C."/>
            <person name="Hayashi A."/>
            <person name="Hijishita S."/>
            <person name="Honda M."/>
            <person name="Hosokawa S."/>
            <person name="Ichikawa Y."/>
            <person name="Idonuma A."/>
            <person name="Iijima M."/>
            <person name="Ikeda M."/>
            <person name="Ikeno M."/>
            <person name="Ito K."/>
            <person name="Ito S."/>
            <person name="Ito T."/>
            <person name="Ito Y."/>
            <person name="Ito Y."/>
            <person name="Iwabuchi A."/>
            <person name="Kamiya K."/>
            <person name="Karasawa W."/>
            <person name="Kurita K."/>
            <person name="Katagiri S."/>
            <person name="Kikuta A."/>
            <person name="Kobayashi H."/>
            <person name="Kobayashi N."/>
            <person name="Machita K."/>
            <person name="Maehara T."/>
            <person name="Masukawa M."/>
            <person name="Mizubayashi T."/>
            <person name="Mukai Y."/>
            <person name="Nagasaki H."/>
            <person name="Nagata Y."/>
            <person name="Naito S."/>
            <person name="Nakashima M."/>
            <person name="Nakama Y."/>
            <person name="Nakamichi Y."/>
            <person name="Nakamura M."/>
            <person name="Meguro A."/>
            <person name="Negishi M."/>
            <person name="Ohta I."/>
            <person name="Ohta T."/>
            <person name="Okamoto M."/>
            <person name="Ono N."/>
            <person name="Saji S."/>
            <person name="Sakaguchi M."/>
            <person name="Sakai K."/>
            <person name="Shibata M."/>
            <person name="Shimokawa T."/>
            <person name="Song J."/>
            <person name="Takazaki Y."/>
            <person name="Terasawa K."/>
            <person name="Tsugane M."/>
            <person name="Tsuji K."/>
            <person name="Ueda S."/>
            <person name="Waki K."/>
            <person name="Yamagata H."/>
            <person name="Yamamoto M."/>
            <person name="Yamamoto S."/>
            <person name="Yamane H."/>
            <person name="Yoshiki S."/>
            <person name="Yoshihara R."/>
            <person name="Yukawa K."/>
            <person name="Zhong H."/>
            <person name="Yano M."/>
            <person name="Yuan Q."/>
            <person name="Ouyang S."/>
            <person name="Liu J."/>
            <person name="Jones K.M."/>
            <person name="Gansberger K."/>
            <person name="Moffat K."/>
            <person name="Hill J."/>
            <person name="Bera J."/>
            <person name="Fadrosh D."/>
            <person name="Jin S."/>
            <person name="Johri S."/>
            <person name="Kim M."/>
            <person name="Overton L."/>
            <person name="Reardon M."/>
            <person name="Tsitrin T."/>
            <person name="Vuong H."/>
            <person name="Weaver B."/>
            <person name="Ciecko A."/>
            <person name="Tallon L."/>
            <person name="Jackson J."/>
            <person name="Pai G."/>
            <person name="Aken S.V."/>
            <person name="Utterback T."/>
            <person name="Reidmuller S."/>
            <person name="Feldblyum T."/>
            <person name="Hsiao J."/>
            <person name="Zismann V."/>
            <person name="Iobst S."/>
            <person name="de Vazeille A.R."/>
            <person name="Buell C.R."/>
            <person name="Ying K."/>
            <person name="Li Y."/>
            <person name="Lu T."/>
            <person name="Huang Y."/>
            <person name="Zhao Q."/>
            <person name="Feng Q."/>
            <person name="Zhang L."/>
            <person name="Zhu J."/>
            <person name="Weng Q."/>
            <person name="Mu J."/>
            <person name="Lu Y."/>
            <person name="Fan D."/>
            <person name="Liu Y."/>
            <person name="Guan J."/>
            <person name="Zhang Y."/>
            <person name="Yu S."/>
            <person name="Liu X."/>
            <person name="Zhang Y."/>
            <person name="Hong G."/>
            <person name="Han B."/>
            <person name="Choisne N."/>
            <person name="Demange N."/>
            <person name="Orjeda G."/>
            <person name="Samain S."/>
            <person name="Cattolico L."/>
            <person name="Pelletier E."/>
            <person name="Couloux A."/>
            <person name="Segurens B."/>
            <person name="Wincker P."/>
            <person name="D'Hont A."/>
            <person name="Scarpelli C."/>
            <person name="Weissenbach J."/>
            <person name="Salanoubat M."/>
            <person name="Quetier F."/>
            <person name="Yu Y."/>
            <person name="Kim H.R."/>
            <person name="Rambo T."/>
            <person name="Currie J."/>
            <person name="Collura K."/>
            <person name="Luo M."/>
            <person name="Yang T."/>
            <person name="Ammiraju J.S.S."/>
            <person name="Engler F."/>
            <person name="Soderlund C."/>
            <person name="Wing R.A."/>
            <person name="Palmer L.E."/>
            <person name="de la Bastide M."/>
            <person name="Spiegel L."/>
            <person name="Nascimento L."/>
            <person name="Zutavern T."/>
            <person name="O'Shaughnessy A."/>
            <person name="Dike S."/>
            <person name="Dedhia N."/>
            <person name="Preston R."/>
            <person name="Balija V."/>
            <person name="McCombie W.R."/>
            <person name="Chow T."/>
            <person name="Chen H."/>
            <person name="Chung M."/>
            <person name="Chen C."/>
            <person name="Shaw J."/>
            <person name="Wu H."/>
            <person name="Hsiao K."/>
            <person name="Chao Y."/>
            <person name="Chu M."/>
            <person name="Cheng C."/>
            <person name="Hour A."/>
            <person name="Lee P."/>
            <person name="Lin S."/>
            <person name="Lin Y."/>
            <person name="Liou J."/>
            <person name="Liu S."/>
            <person name="Hsing Y."/>
            <person name="Raghuvanshi S."/>
            <person name="Mohanty A."/>
            <person name="Bharti A.K."/>
            <person name="Gaur A."/>
            <person name="Gupta V."/>
            <person name="Kumar D."/>
            <person name="Ravi V."/>
            <person name="Vij S."/>
            <person name="Kapur A."/>
            <person name="Khurana P."/>
            <person name="Khurana P."/>
            <person name="Khurana J.P."/>
            <person name="Tyagi A.K."/>
            <person name="Gaikwad K."/>
            <person name="Singh A."/>
            <person name="Dalal V."/>
            <person name="Srivastava S."/>
            <person name="Dixit A."/>
            <person name="Pal A.K."/>
            <person name="Ghazi I.A."/>
            <person name="Yadav M."/>
            <person name="Pandit A."/>
            <person name="Bhargava A."/>
            <person name="Sureshbabu K."/>
            <person name="Batra K."/>
            <person name="Sharma T.R."/>
            <person name="Mohapatra T."/>
            <person name="Singh N.K."/>
            <person name="Messing J."/>
            <person name="Nelson A.B."/>
            <person name="Fuks G."/>
            <person name="Kavchok S."/>
            <person name="Keizer G."/>
            <person name="Linton E."/>
            <person name="Llaca V."/>
            <person name="Song R."/>
            <person name="Tanyolac B."/>
            <person name="Young S."/>
            <person name="Ho-Il K."/>
            <person name="Hahn J.H."/>
            <person name="Sangsakoo G."/>
            <person name="Vanavichit A."/>
            <person name="de Mattos Luiz.A.T."/>
            <person name="Zimmer P.D."/>
            <person name="Malone G."/>
            <person name="Dellagostin O."/>
            <person name="de Oliveira A.C."/>
            <person name="Bevan M."/>
            <person name="Bancroft I."/>
            <person name="Minx P."/>
            <person name="Cordum H."/>
            <person name="Wilson R."/>
            <person name="Cheng Z."/>
            <person name="Jin W."/>
            <person name="Jiang J."/>
            <person name="Leong S.A."/>
            <person name="Iwama H."/>
            <person name="Gojobori T."/>
            <person name="Itoh T."/>
            <person name="Niimura Y."/>
            <person name="Fujii Y."/>
            <person name="Habara T."/>
            <person name="Sakai H."/>
            <person name="Sato Y."/>
            <person name="Wilson G."/>
            <person name="Kumar K."/>
            <person name="McCouch S."/>
            <person name="Juretic N."/>
            <person name="Hoen D."/>
            <person name="Wright S."/>
            <person name="Bruskiewich R."/>
            <person name="Bureau T."/>
            <person name="Miyao A."/>
            <person name="Hirochika H."/>
            <person name="Nishikawa T."/>
            <person name="Kadowaki K."/>
            <person name="Sugiura M."/>
            <person name="Burr B."/>
            <person name="Sasaki T."/>
        </authorList>
    </citation>
    <scope>NUCLEOTIDE SEQUENCE [LARGE SCALE GENOMIC DNA]</scope>
    <source>
        <strain evidence="4">cv. Nipponbare</strain>
    </source>
</reference>
<sequence length="54" mass="6024">MRWRRSTTAEAAARGGWSGCRRWTEKTNAATALQATAERGKGASRKRRGRGLYL</sequence>
<name>Q6Z039_ORYSJ</name>
<evidence type="ECO:0000313" key="2">
    <source>
        <dbReference type="EMBL" id="BAC92510.1"/>
    </source>
</evidence>
<feature type="region of interest" description="Disordered" evidence="1">
    <location>
        <begin position="31"/>
        <end position="54"/>
    </location>
</feature>
<accession>Q6Z039</accession>
<organism evidence="3">
    <name type="scientific">Oryza sativa subsp. japonica</name>
    <name type="common">Rice</name>
    <dbReference type="NCBI Taxonomy" id="39947"/>
    <lineage>
        <taxon>Eukaryota</taxon>
        <taxon>Viridiplantae</taxon>
        <taxon>Streptophyta</taxon>
        <taxon>Embryophyta</taxon>
        <taxon>Tracheophyta</taxon>
        <taxon>Spermatophyta</taxon>
        <taxon>Magnoliopsida</taxon>
        <taxon>Liliopsida</taxon>
        <taxon>Poales</taxon>
        <taxon>Poaceae</taxon>
        <taxon>BOP clade</taxon>
        <taxon>Oryzoideae</taxon>
        <taxon>Oryzeae</taxon>
        <taxon>Oryzinae</taxon>
        <taxon>Oryza</taxon>
        <taxon>Oryza sativa</taxon>
    </lineage>
</organism>
<dbReference type="EMBL" id="AP005407">
    <property type="protein sequence ID" value="BAC92510.1"/>
    <property type="molecule type" value="Genomic_DNA"/>
</dbReference>
<reference evidence="4" key="3">
    <citation type="journal article" date="2008" name="Nucleic Acids Res.">
        <title>The rice annotation project database (RAP-DB): 2008 update.</title>
        <authorList>
            <consortium name="The rice annotation project (RAP)"/>
        </authorList>
    </citation>
    <scope>GENOME REANNOTATION</scope>
    <source>
        <strain evidence="4">cv. Nipponbare</strain>
    </source>
</reference>
<proteinExistence type="predicted"/>